<feature type="compositionally biased region" description="Basic and acidic residues" evidence="2">
    <location>
        <begin position="339"/>
        <end position="354"/>
    </location>
</feature>
<feature type="compositionally biased region" description="Polar residues" evidence="2">
    <location>
        <begin position="450"/>
        <end position="473"/>
    </location>
</feature>
<feature type="compositionally biased region" description="Polar residues" evidence="2">
    <location>
        <begin position="243"/>
        <end position="257"/>
    </location>
</feature>
<dbReference type="GO" id="GO:0031267">
    <property type="term" value="F:small GTPase binding"/>
    <property type="evidence" value="ECO:0007669"/>
    <property type="project" value="InterPro"/>
</dbReference>
<dbReference type="Gene3D" id="1.25.10.10">
    <property type="entry name" value="Leucine-rich Repeat Variant"/>
    <property type="match status" value="1"/>
</dbReference>
<feature type="coiled-coil region" evidence="1">
    <location>
        <begin position="911"/>
        <end position="945"/>
    </location>
</feature>
<dbReference type="Pfam" id="PF02181">
    <property type="entry name" value="FH2"/>
    <property type="match status" value="1"/>
</dbReference>
<feature type="region of interest" description="Disordered" evidence="2">
    <location>
        <begin position="312"/>
        <end position="331"/>
    </location>
</feature>
<feature type="compositionally biased region" description="Pro residues" evidence="2">
    <location>
        <begin position="1224"/>
        <end position="1237"/>
    </location>
</feature>
<dbReference type="Pfam" id="PF06367">
    <property type="entry name" value="Drf_FH3"/>
    <property type="match status" value="1"/>
</dbReference>
<dbReference type="InterPro" id="IPR016024">
    <property type="entry name" value="ARM-type_fold"/>
</dbReference>
<feature type="region of interest" description="Disordered" evidence="2">
    <location>
        <begin position="401"/>
        <end position="434"/>
    </location>
</feature>
<feature type="compositionally biased region" description="Basic and acidic residues" evidence="2">
    <location>
        <begin position="1718"/>
        <end position="1731"/>
    </location>
</feature>
<comment type="caution">
    <text evidence="5">The sequence shown here is derived from an EMBL/GenBank/DDBJ whole genome shotgun (WGS) entry which is preliminary data.</text>
</comment>
<dbReference type="GO" id="GO:0003779">
    <property type="term" value="F:actin binding"/>
    <property type="evidence" value="ECO:0007669"/>
    <property type="project" value="InterPro"/>
</dbReference>
<dbReference type="PROSITE" id="PS51444">
    <property type="entry name" value="FH2"/>
    <property type="match status" value="1"/>
</dbReference>
<gene>
    <name evidence="5" type="ORF">C8J55DRAFT_255217</name>
</gene>
<dbReference type="SMART" id="SM01139">
    <property type="entry name" value="Drf_FH3"/>
    <property type="match status" value="1"/>
</dbReference>
<evidence type="ECO:0000259" key="4">
    <source>
        <dbReference type="PROSITE" id="PS51444"/>
    </source>
</evidence>
<accession>A0A9W9AWX4</accession>
<feature type="region of interest" description="Disordered" evidence="2">
    <location>
        <begin position="243"/>
        <end position="301"/>
    </location>
</feature>
<evidence type="ECO:0000259" key="3">
    <source>
        <dbReference type="PROSITE" id="PS51232"/>
    </source>
</evidence>
<reference evidence="5" key="1">
    <citation type="submission" date="2022-08" db="EMBL/GenBank/DDBJ databases">
        <authorList>
            <consortium name="DOE Joint Genome Institute"/>
            <person name="Min B."/>
            <person name="Riley R."/>
            <person name="Sierra-Patev S."/>
            <person name="Naranjo-Ortiz M."/>
            <person name="Looney B."/>
            <person name="Konkel Z."/>
            <person name="Slot J.C."/>
            <person name="Sakamoto Y."/>
            <person name="Steenwyk J.L."/>
            <person name="Rokas A."/>
            <person name="Carro J."/>
            <person name="Camarero S."/>
            <person name="Ferreira P."/>
            <person name="Molpeceres G."/>
            <person name="Ruiz-Duenas F.J."/>
            <person name="Serrano A."/>
            <person name="Henrissat B."/>
            <person name="Drula E."/>
            <person name="Hughes K.W."/>
            <person name="Mata J.L."/>
            <person name="Ishikawa N.K."/>
            <person name="Vargas-Isla R."/>
            <person name="Ushijima S."/>
            <person name="Smith C.A."/>
            <person name="Ahrendt S."/>
            <person name="Andreopoulos W."/>
            <person name="He G."/>
            <person name="Labutti K."/>
            <person name="Lipzen A."/>
            <person name="Ng V."/>
            <person name="Sandor L."/>
            <person name="Barry K."/>
            <person name="Martinez A.T."/>
            <person name="Xiao Y."/>
            <person name="Gibbons J.G."/>
            <person name="Terashima K."/>
            <person name="Hibbett D.S."/>
            <person name="Grigoriev I.V."/>
        </authorList>
    </citation>
    <scope>NUCLEOTIDE SEQUENCE</scope>
    <source>
        <strain evidence="5">Sp2 HRB7682 ss15</strain>
    </source>
</reference>
<evidence type="ECO:0000313" key="6">
    <source>
        <dbReference type="Proteomes" id="UP001150238"/>
    </source>
</evidence>
<dbReference type="PANTHER" id="PTHR45725">
    <property type="entry name" value="FORMIN HOMOLOGY 2 FAMILY MEMBER"/>
    <property type="match status" value="1"/>
</dbReference>
<protein>
    <submittedName>
        <fullName evidence="5">Formin homology 2 domain-containing protein</fullName>
    </submittedName>
</protein>
<evidence type="ECO:0000313" key="5">
    <source>
        <dbReference type="EMBL" id="KAJ4492208.1"/>
    </source>
</evidence>
<feature type="compositionally biased region" description="Low complexity" evidence="2">
    <location>
        <begin position="1190"/>
        <end position="1202"/>
    </location>
</feature>
<keyword evidence="1" id="KW-0175">Coiled coil</keyword>
<dbReference type="InterPro" id="IPR010473">
    <property type="entry name" value="GTPase-bd"/>
</dbReference>
<feature type="compositionally biased region" description="Pro residues" evidence="2">
    <location>
        <begin position="1244"/>
        <end position="1281"/>
    </location>
</feature>
<feature type="region of interest" description="Disordered" evidence="2">
    <location>
        <begin position="1699"/>
        <end position="1765"/>
    </location>
</feature>
<feature type="region of interest" description="Disordered" evidence="2">
    <location>
        <begin position="450"/>
        <end position="489"/>
    </location>
</feature>
<evidence type="ECO:0000256" key="2">
    <source>
        <dbReference type="SAM" id="MobiDB-lite"/>
    </source>
</evidence>
<dbReference type="PROSITE" id="PS51232">
    <property type="entry name" value="GBD_FH3"/>
    <property type="match status" value="1"/>
</dbReference>
<dbReference type="InterPro" id="IPR051425">
    <property type="entry name" value="Formin_Homology"/>
</dbReference>
<dbReference type="SMART" id="SM00498">
    <property type="entry name" value="FH2"/>
    <property type="match status" value="1"/>
</dbReference>
<dbReference type="GO" id="GO:0030036">
    <property type="term" value="P:actin cytoskeleton organization"/>
    <property type="evidence" value="ECO:0007669"/>
    <property type="project" value="InterPro"/>
</dbReference>
<name>A0A9W9AWX4_9AGAR</name>
<feature type="domain" description="GBD/FH3" evidence="3">
    <location>
        <begin position="358"/>
        <end position="877"/>
    </location>
</feature>
<dbReference type="SMART" id="SM01140">
    <property type="entry name" value="Drf_GBD"/>
    <property type="match status" value="1"/>
</dbReference>
<dbReference type="InterPro" id="IPR011989">
    <property type="entry name" value="ARM-like"/>
</dbReference>
<feature type="compositionally biased region" description="Low complexity" evidence="2">
    <location>
        <begin position="1169"/>
        <end position="1178"/>
    </location>
</feature>
<dbReference type="PANTHER" id="PTHR45725:SF1">
    <property type="entry name" value="DISHEVELLED ASSOCIATED ACTIVATOR OF MORPHOGENESIS, ISOFORM D"/>
    <property type="match status" value="1"/>
</dbReference>
<dbReference type="InterPro" id="IPR014768">
    <property type="entry name" value="GBD/FH3_dom"/>
</dbReference>
<dbReference type="InterPro" id="IPR042201">
    <property type="entry name" value="FH2_Formin_sf"/>
</dbReference>
<dbReference type="Proteomes" id="UP001150238">
    <property type="component" value="Unassembled WGS sequence"/>
</dbReference>
<proteinExistence type="predicted"/>
<reference evidence="5" key="2">
    <citation type="journal article" date="2023" name="Proc. Natl. Acad. Sci. U.S.A.">
        <title>A global phylogenomic analysis of the shiitake genus Lentinula.</title>
        <authorList>
            <person name="Sierra-Patev S."/>
            <person name="Min B."/>
            <person name="Naranjo-Ortiz M."/>
            <person name="Looney B."/>
            <person name="Konkel Z."/>
            <person name="Slot J.C."/>
            <person name="Sakamoto Y."/>
            <person name="Steenwyk J.L."/>
            <person name="Rokas A."/>
            <person name="Carro J."/>
            <person name="Camarero S."/>
            <person name="Ferreira P."/>
            <person name="Molpeceres G."/>
            <person name="Ruiz-Duenas F.J."/>
            <person name="Serrano A."/>
            <person name="Henrissat B."/>
            <person name="Drula E."/>
            <person name="Hughes K.W."/>
            <person name="Mata J.L."/>
            <person name="Ishikawa N.K."/>
            <person name="Vargas-Isla R."/>
            <person name="Ushijima S."/>
            <person name="Smith C.A."/>
            <person name="Donoghue J."/>
            <person name="Ahrendt S."/>
            <person name="Andreopoulos W."/>
            <person name="He G."/>
            <person name="LaButti K."/>
            <person name="Lipzen A."/>
            <person name="Ng V."/>
            <person name="Riley R."/>
            <person name="Sandor L."/>
            <person name="Barry K."/>
            <person name="Martinez A.T."/>
            <person name="Xiao Y."/>
            <person name="Gibbons J.G."/>
            <person name="Terashima K."/>
            <person name="Grigoriev I.V."/>
            <person name="Hibbett D."/>
        </authorList>
    </citation>
    <scope>NUCLEOTIDE SEQUENCE</scope>
    <source>
        <strain evidence="5">Sp2 HRB7682 ss15</strain>
    </source>
</reference>
<dbReference type="SUPFAM" id="SSF48371">
    <property type="entry name" value="ARM repeat"/>
    <property type="match status" value="1"/>
</dbReference>
<dbReference type="SUPFAM" id="SSF101447">
    <property type="entry name" value="Formin homology 2 domain (FH2 domain)"/>
    <property type="match status" value="1"/>
</dbReference>
<dbReference type="Gene3D" id="1.20.58.2220">
    <property type="entry name" value="Formin, FH2 domain"/>
    <property type="match status" value="1"/>
</dbReference>
<feature type="region of interest" description="Disordered" evidence="2">
    <location>
        <begin position="339"/>
        <end position="369"/>
    </location>
</feature>
<feature type="coiled-coil region" evidence="1">
    <location>
        <begin position="977"/>
        <end position="1035"/>
    </location>
</feature>
<feature type="compositionally biased region" description="Low complexity" evidence="2">
    <location>
        <begin position="1131"/>
        <end position="1144"/>
    </location>
</feature>
<feature type="compositionally biased region" description="Polar residues" evidence="2">
    <location>
        <begin position="401"/>
        <end position="422"/>
    </location>
</feature>
<feature type="region of interest" description="Disordered" evidence="2">
    <location>
        <begin position="1105"/>
        <end position="1293"/>
    </location>
</feature>
<evidence type="ECO:0000256" key="1">
    <source>
        <dbReference type="SAM" id="Coils"/>
    </source>
</evidence>
<dbReference type="InterPro" id="IPR010472">
    <property type="entry name" value="FH3_dom"/>
</dbReference>
<dbReference type="Pfam" id="PF06371">
    <property type="entry name" value="Drf_GBD"/>
    <property type="match status" value="1"/>
</dbReference>
<feature type="compositionally biased region" description="Polar residues" evidence="2">
    <location>
        <begin position="312"/>
        <end position="325"/>
    </location>
</feature>
<feature type="compositionally biased region" description="Pro residues" evidence="2">
    <location>
        <begin position="1203"/>
        <end position="1217"/>
    </location>
</feature>
<feature type="compositionally biased region" description="Acidic residues" evidence="2">
    <location>
        <begin position="359"/>
        <end position="369"/>
    </location>
</feature>
<dbReference type="InterPro" id="IPR015425">
    <property type="entry name" value="FH2_Formin"/>
</dbReference>
<feature type="compositionally biased region" description="Pro residues" evidence="2">
    <location>
        <begin position="1179"/>
        <end position="1189"/>
    </location>
</feature>
<feature type="compositionally biased region" description="Acidic residues" evidence="2">
    <location>
        <begin position="265"/>
        <end position="281"/>
    </location>
</feature>
<sequence length="1765" mass="195291">MTSPSPLIVPIILVNGDLQFVEVDHGATVQDVLNELLETSDVKNNILGDLEDQGWALQRLRFERKGRRWEEEELEALGDGTLDPSEHIEPFLNNISPDDNTSMRTFSTFPMTGHMQQPVLRLVSLNSYLTLNLSFLRLPEIHDSFVYKLFISRQTLVSTVITQVIDELGLALSIPITGGGPLEYIMEEVWTDGSSEKSSRLPRDSLIYSTVEFSYIPNPFPPSATRAFRICIPDEWFRRTKTRTASMTSLEPSQSTIRRLASLQESEEEDEDEDEREEEGEGTAKVNNIAPENKSSSSDWTSTNRLSTLFTGWLSPSTEGPNRSTVVAFPDKRKSVVSEPRLFEQHTGGNHKESSASSTEDESDFDENGFNDMLDKLGFTGDKRANIQALSQEKKKFLAKQNQHLISSSPKSSPTRNQTFGPSSGGGLMPRLVPHLTGDSVMRRLSLTSWNNPSEETADQSPVTDSPQTQTATVIAPDPDPQPVASQSTGSLWSSLWILSGGDKSDKYSSDNDKKKTKPAKWYVDQLKSGRLRGDRLQALVLGLRVQLSTVNLVWIQEFIEVEKGMDQLDVLLVDLVGKGPKSKVLSETNASTLLETAKCFRALLNTDVGLNKAFQSPIIITHITYALSSPSPKIRALISYILVGFCLLSNPEGFRVAMFSLAEYRIAFGEEFRFEMIISTLKLPELNNAVVGDASPADGFGYGYEESDIWEARNAAMLLLNAIATATGSVEDRIMLREEYGRRGLNEAIVALRYLGPPEDLLKQLDYYTEEKFEDEETMRERVQGVLSRVADSNLEQSRLGLGSRSGTSESSLSDLLEDIIRLAKQHGELYPIMVDVLNHYGQLLERDIGMQLKTDLLTVLDQFVQQASLLDSFDDDWHIFMKRFTESVENITGQPLDVRTTSEDTQMNSAIVKEEIAQLRKQVEELSRERTALQKEKDEQLVEINTYKSLPVASTSQMKIGGKVAPEVQGFVQRVIAKEKEVRKLQSELDHLKSRLPSEAEEKARRERDRVKWHNLNSQIDELRAELVELTANSKVKDQHIQYLKRALEAVWSRFKSREEERDTAEIDPEQMAARSIQSLELKDSQIASLIVEVADLKAQLTAKPKTEKEFKMRSPPPPPPPSKPRHNSTSVSDLSLRSLSPSPAPPPPHNHGMSAPSLLSASLIVSSTESTTLSPLSPPPPPPPPHTISSASSTIIAALPSPPPPPPPPPPQPPSLGKSQPPSPPPPPPPPPPSRGLSGLPPFPPPPPPASGGAPPPPPPPPIPVSGRGPPPPPPPPTAFRMPARKPSKPVKRLKPFFWTKLASSAVESSIWQETTSESQFDLSDLEATFAIDNTPGAGTGTASQIPLSPSKRQAVTTLLDITRANNIAIMLSRIKLKLPEIREALLKLDDEKLSTDDLRAISKQLPTSDEVMRIQDFNDVSKLAIADQYFAEIIIIPRLSERLECMLFRRRLDLELEELRPELNILRTACLQLRNSQKFKRVLNAVLAVGNALNGSSFRGGARGFQLDALMKLKETKTVRGGAECPTLLHYLAKVLLRTDPSLLTFIEEMPNLEAAARASVQTTVQAVNSLVTSLNQVKNETSELKRLRDIRPNDQFVQIMQPFISQVSPGVEALKTMAITVESGLRSLLAYYGENPDSPEAPKSEDFFGLILSFSSSLQKCSLEVHEYQRKLETSLPKPEIVVVPGEETTIKLPAPVPLLTPGSQSSMGKSIGRGDLDQAIRSMRDGKRRARPTAARPLSKIFLDGTPAGGRPLSRLFDS</sequence>
<organism evidence="5 6">
    <name type="scientific">Lentinula lateritia</name>
    <dbReference type="NCBI Taxonomy" id="40482"/>
    <lineage>
        <taxon>Eukaryota</taxon>
        <taxon>Fungi</taxon>
        <taxon>Dikarya</taxon>
        <taxon>Basidiomycota</taxon>
        <taxon>Agaricomycotina</taxon>
        <taxon>Agaricomycetes</taxon>
        <taxon>Agaricomycetidae</taxon>
        <taxon>Agaricales</taxon>
        <taxon>Marasmiineae</taxon>
        <taxon>Omphalotaceae</taxon>
        <taxon>Lentinula</taxon>
    </lineage>
</organism>
<feature type="domain" description="FH2" evidence="4">
    <location>
        <begin position="1287"/>
        <end position="1689"/>
    </location>
</feature>
<dbReference type="EMBL" id="JANVFS010000005">
    <property type="protein sequence ID" value="KAJ4492208.1"/>
    <property type="molecule type" value="Genomic_DNA"/>
</dbReference>